<dbReference type="GO" id="GO:0030254">
    <property type="term" value="P:protein secretion by the type III secretion system"/>
    <property type="evidence" value="ECO:0007669"/>
    <property type="project" value="InterPro"/>
</dbReference>
<accession>A0A5E5ACN9</accession>
<dbReference type="RefSeq" id="WP_150739730.1">
    <property type="nucleotide sequence ID" value="NZ_CABPSP010000013.1"/>
</dbReference>
<name>A0A5E5ACN9_9BURK</name>
<evidence type="ECO:0000313" key="1">
    <source>
        <dbReference type="EMBL" id="VVE71369.1"/>
    </source>
</evidence>
<evidence type="ECO:0000313" key="2">
    <source>
        <dbReference type="Proteomes" id="UP000383122"/>
    </source>
</evidence>
<keyword evidence="2" id="KW-1185">Reference proteome</keyword>
<dbReference type="Proteomes" id="UP000383122">
    <property type="component" value="Unassembled WGS sequence"/>
</dbReference>
<dbReference type="OrthoDB" id="8945187at2"/>
<gene>
    <name evidence="1" type="ORF">PAN31117_04024</name>
</gene>
<proteinExistence type="predicted"/>
<dbReference type="EMBL" id="CABPSP010000013">
    <property type="protein sequence ID" value="VVE71369.1"/>
    <property type="molecule type" value="Genomic_DNA"/>
</dbReference>
<protein>
    <submittedName>
        <fullName evidence="1">EscI/YscI/HrpB family type III secretion system inner rod protein</fullName>
    </submittedName>
</protein>
<reference evidence="1 2" key="1">
    <citation type="submission" date="2019-08" db="EMBL/GenBank/DDBJ databases">
        <authorList>
            <person name="Peeters C."/>
        </authorList>
    </citation>
    <scope>NUCLEOTIDE SEQUENCE [LARGE SCALE GENOMIC DNA]</scope>
    <source>
        <strain evidence="1 2">LMG 31117</strain>
    </source>
</reference>
<dbReference type="InterPro" id="IPR012670">
    <property type="entry name" value="T3SS_YscI/HrpB"/>
</dbReference>
<sequence length="121" mass="12785">MTTFSSPVLSAAVTQTSAVDVPMKPSGAFTAAEQADAARFNLALANAEPLPEHHLLSAANKLAGDTEYLAQRVTLDERALDDPVRLLATQLDVTERVLALEFVAKAAGATTQGVNKLVHMQ</sequence>
<organism evidence="1 2">
    <name type="scientific">Pandoraea anapnoica</name>
    <dbReference type="NCBI Taxonomy" id="2508301"/>
    <lineage>
        <taxon>Bacteria</taxon>
        <taxon>Pseudomonadati</taxon>
        <taxon>Pseudomonadota</taxon>
        <taxon>Betaproteobacteria</taxon>
        <taxon>Burkholderiales</taxon>
        <taxon>Burkholderiaceae</taxon>
        <taxon>Pandoraea</taxon>
    </lineage>
</organism>
<dbReference type="AlphaFoldDB" id="A0A5E5ACN9"/>
<dbReference type="NCBIfam" id="TIGR02497">
    <property type="entry name" value="yscI_hrpB_dom"/>
    <property type="match status" value="1"/>
</dbReference>